<evidence type="ECO:0000313" key="8">
    <source>
        <dbReference type="Proteomes" id="UP001319870"/>
    </source>
</evidence>
<proteinExistence type="predicted"/>
<evidence type="ECO:0000313" key="7">
    <source>
        <dbReference type="EMBL" id="MCA5894056.1"/>
    </source>
</evidence>
<accession>A0ABS7ZGA8</accession>
<organism evidence="7 8">
    <name type="scientific">Isoptericola luteus</name>
    <dbReference type="NCBI Taxonomy" id="2879484"/>
    <lineage>
        <taxon>Bacteria</taxon>
        <taxon>Bacillati</taxon>
        <taxon>Actinomycetota</taxon>
        <taxon>Actinomycetes</taxon>
        <taxon>Micrococcales</taxon>
        <taxon>Promicromonosporaceae</taxon>
        <taxon>Isoptericola</taxon>
    </lineage>
</organism>
<evidence type="ECO:0000256" key="6">
    <source>
        <dbReference type="SAM" id="Phobius"/>
    </source>
</evidence>
<comment type="subcellular location">
    <subcellularLocation>
        <location evidence="1">Membrane</location>
        <topology evidence="1">Multi-pass membrane protein</topology>
    </subcellularLocation>
</comment>
<dbReference type="InterPro" id="IPR051611">
    <property type="entry name" value="ECF_transporter_component"/>
</dbReference>
<name>A0ABS7ZGA8_9MICO</name>
<feature type="transmembrane region" description="Helical" evidence="6">
    <location>
        <begin position="63"/>
        <end position="84"/>
    </location>
</feature>
<reference evidence="7 8" key="1">
    <citation type="submission" date="2021-09" db="EMBL/GenBank/DDBJ databases">
        <title>Isoptericola luteus sp. nov., a novel bacterium isolated from Harbin, the capital city of Heilongjiang province.</title>
        <authorList>
            <person name="Li J."/>
        </authorList>
    </citation>
    <scope>NUCLEOTIDE SEQUENCE [LARGE SCALE GENOMIC DNA]</scope>
    <source>
        <strain evidence="7 8">NEAU-Y5</strain>
    </source>
</reference>
<evidence type="ECO:0000256" key="4">
    <source>
        <dbReference type="ARBA" id="ARBA00022989"/>
    </source>
</evidence>
<keyword evidence="2" id="KW-1003">Cell membrane</keyword>
<gene>
    <name evidence="7" type="ORF">LEP48_11955</name>
</gene>
<sequence length="268" mass="27116">MSPGPGGPGASPAVAWNPTVKLGTLLVASGAVLLVTDPVTPVVLWLLATGAALLLGRVPAGTLLRAQLALVAFAGSVFSSNLLLRHDGDVLAVVGPVEVTSGALAVATSFAARTLYLGTVSVLLVVTTDPARLMVSLHQHARVPATTSYAVLAAHRVLELLPAEWEAIRSAQAVRDPRRAAGAPLPRSPRALGTAVFALLVAAVRRAERTAIALESRGLGSGPRTTAHKVPLRAGDVVAAAAVLGVVAGVLLAGWWGGWLSGPAALTA</sequence>
<feature type="transmembrane region" description="Helical" evidence="6">
    <location>
        <begin position="104"/>
        <end position="126"/>
    </location>
</feature>
<evidence type="ECO:0000256" key="5">
    <source>
        <dbReference type="ARBA" id="ARBA00023136"/>
    </source>
</evidence>
<dbReference type="PANTHER" id="PTHR34857:SF2">
    <property type="entry name" value="SLL0384 PROTEIN"/>
    <property type="match status" value="1"/>
</dbReference>
<keyword evidence="5 6" id="KW-0472">Membrane</keyword>
<dbReference type="InterPro" id="IPR003339">
    <property type="entry name" value="ABC/ECF_trnsptr_transmembrane"/>
</dbReference>
<comment type="caution">
    <text evidence="7">The sequence shown here is derived from an EMBL/GenBank/DDBJ whole genome shotgun (WGS) entry which is preliminary data.</text>
</comment>
<keyword evidence="3 6" id="KW-0812">Transmembrane</keyword>
<dbReference type="Proteomes" id="UP001319870">
    <property type="component" value="Unassembled WGS sequence"/>
</dbReference>
<keyword evidence="4 6" id="KW-1133">Transmembrane helix</keyword>
<dbReference type="PANTHER" id="PTHR34857">
    <property type="entry name" value="SLL0384 PROTEIN"/>
    <property type="match status" value="1"/>
</dbReference>
<dbReference type="CDD" id="cd16914">
    <property type="entry name" value="EcfT"/>
    <property type="match status" value="1"/>
</dbReference>
<dbReference type="EMBL" id="JAIXCQ010000007">
    <property type="protein sequence ID" value="MCA5894056.1"/>
    <property type="molecule type" value="Genomic_DNA"/>
</dbReference>
<evidence type="ECO:0000256" key="2">
    <source>
        <dbReference type="ARBA" id="ARBA00022475"/>
    </source>
</evidence>
<feature type="transmembrane region" description="Helical" evidence="6">
    <location>
        <begin position="237"/>
        <end position="256"/>
    </location>
</feature>
<evidence type="ECO:0000256" key="3">
    <source>
        <dbReference type="ARBA" id="ARBA00022692"/>
    </source>
</evidence>
<feature type="transmembrane region" description="Helical" evidence="6">
    <location>
        <begin position="39"/>
        <end position="56"/>
    </location>
</feature>
<dbReference type="Pfam" id="PF02361">
    <property type="entry name" value="CbiQ"/>
    <property type="match status" value="1"/>
</dbReference>
<evidence type="ECO:0000256" key="1">
    <source>
        <dbReference type="ARBA" id="ARBA00004141"/>
    </source>
</evidence>
<keyword evidence="8" id="KW-1185">Reference proteome</keyword>
<protein>
    <submittedName>
        <fullName evidence="7">Energy-coupling factor transporter transmembrane protein EcfT</fullName>
    </submittedName>
</protein>